<comment type="caution">
    <text evidence="2">The sequence shown here is derived from an EMBL/GenBank/DDBJ whole genome shotgun (WGS) entry which is preliminary data.</text>
</comment>
<reference evidence="2" key="2">
    <citation type="submission" date="2020-09" db="EMBL/GenBank/DDBJ databases">
        <authorList>
            <person name="Sun Q."/>
            <person name="Zhou Y."/>
        </authorList>
    </citation>
    <scope>NUCLEOTIDE SEQUENCE</scope>
    <source>
        <strain evidence="2">CGMCC 1.15290</strain>
    </source>
</reference>
<evidence type="ECO:0000313" key="2">
    <source>
        <dbReference type="EMBL" id="GGH79328.1"/>
    </source>
</evidence>
<dbReference type="Proteomes" id="UP000627292">
    <property type="component" value="Unassembled WGS sequence"/>
</dbReference>
<dbReference type="CDD" id="cd02966">
    <property type="entry name" value="TlpA_like_family"/>
    <property type="match status" value="1"/>
</dbReference>
<dbReference type="GO" id="GO:0016491">
    <property type="term" value="F:oxidoreductase activity"/>
    <property type="evidence" value="ECO:0007669"/>
    <property type="project" value="InterPro"/>
</dbReference>
<evidence type="ECO:0000313" key="3">
    <source>
        <dbReference type="Proteomes" id="UP000627292"/>
    </source>
</evidence>
<dbReference type="Gene3D" id="3.40.30.10">
    <property type="entry name" value="Glutaredoxin"/>
    <property type="match status" value="1"/>
</dbReference>
<sequence>MRMRIFSLIGVLAILNVSLIYGQQKAATLSVGDKAPAVKVRKWFKGEPVNSLENGKVYVVEFWATWCKPCIAGMPHLSELAAAYKDKVTVAGISIMERRGITLEALDSFVTKRGAEMAYTVGAEDRNFMAANWLRASGERGIPCAYVIDQQGRIAWIGQPKQLDAVLPEVIAGKWDIVKASADRKEYMRLQALDGEVIPQLNPFMGNPGKPVEALAAIDKILAVNPGLKYYPMTGHFTFYSLLKTNPDKALVFAKEWFAHNDEPRFSTVTDAVYGKNNLPPEVYSFAAYCYQEQLARYPWSMDFPDTYSTMAALYAKAGDNSKAAEAAGEAVKAARELKSFPVEKLKKLEAEFSKYQSR</sequence>
<gene>
    <name evidence="2" type="ORF">GCM10011379_48530</name>
</gene>
<dbReference type="InterPro" id="IPR036249">
    <property type="entry name" value="Thioredoxin-like_sf"/>
</dbReference>
<name>A0A917N091_9BACT</name>
<dbReference type="GO" id="GO:0016209">
    <property type="term" value="F:antioxidant activity"/>
    <property type="evidence" value="ECO:0007669"/>
    <property type="project" value="InterPro"/>
</dbReference>
<dbReference type="InterPro" id="IPR000866">
    <property type="entry name" value="AhpC/TSA"/>
</dbReference>
<reference evidence="2" key="1">
    <citation type="journal article" date="2014" name="Int. J. Syst. Evol. Microbiol.">
        <title>Complete genome sequence of Corynebacterium casei LMG S-19264T (=DSM 44701T), isolated from a smear-ripened cheese.</title>
        <authorList>
            <consortium name="US DOE Joint Genome Institute (JGI-PGF)"/>
            <person name="Walter F."/>
            <person name="Albersmeier A."/>
            <person name="Kalinowski J."/>
            <person name="Ruckert C."/>
        </authorList>
    </citation>
    <scope>NUCLEOTIDE SEQUENCE</scope>
    <source>
        <strain evidence="2">CGMCC 1.15290</strain>
    </source>
</reference>
<dbReference type="PANTHER" id="PTHR42852:SF13">
    <property type="entry name" value="PROTEIN DIPZ"/>
    <property type="match status" value="1"/>
</dbReference>
<dbReference type="PROSITE" id="PS51352">
    <property type="entry name" value="THIOREDOXIN_2"/>
    <property type="match status" value="1"/>
</dbReference>
<dbReference type="InterPro" id="IPR050553">
    <property type="entry name" value="Thioredoxin_ResA/DsbE_sf"/>
</dbReference>
<feature type="domain" description="Thioredoxin" evidence="1">
    <location>
        <begin position="29"/>
        <end position="223"/>
    </location>
</feature>
<organism evidence="2 3">
    <name type="scientific">Filimonas zeae</name>
    <dbReference type="NCBI Taxonomy" id="1737353"/>
    <lineage>
        <taxon>Bacteria</taxon>
        <taxon>Pseudomonadati</taxon>
        <taxon>Bacteroidota</taxon>
        <taxon>Chitinophagia</taxon>
        <taxon>Chitinophagales</taxon>
        <taxon>Chitinophagaceae</taxon>
        <taxon>Filimonas</taxon>
    </lineage>
</organism>
<dbReference type="Pfam" id="PF00578">
    <property type="entry name" value="AhpC-TSA"/>
    <property type="match status" value="1"/>
</dbReference>
<dbReference type="InterPro" id="IPR013766">
    <property type="entry name" value="Thioredoxin_domain"/>
</dbReference>
<dbReference type="RefSeq" id="WP_188957374.1">
    <property type="nucleotide sequence ID" value="NZ_BMIB01000005.1"/>
</dbReference>
<dbReference type="PANTHER" id="PTHR42852">
    <property type="entry name" value="THIOL:DISULFIDE INTERCHANGE PROTEIN DSBE"/>
    <property type="match status" value="1"/>
</dbReference>
<dbReference type="EMBL" id="BMIB01000005">
    <property type="protein sequence ID" value="GGH79328.1"/>
    <property type="molecule type" value="Genomic_DNA"/>
</dbReference>
<dbReference type="SUPFAM" id="SSF52833">
    <property type="entry name" value="Thioredoxin-like"/>
    <property type="match status" value="1"/>
</dbReference>
<evidence type="ECO:0000259" key="1">
    <source>
        <dbReference type="PROSITE" id="PS51352"/>
    </source>
</evidence>
<keyword evidence="3" id="KW-1185">Reference proteome</keyword>
<dbReference type="AlphaFoldDB" id="A0A917N091"/>
<proteinExistence type="predicted"/>
<protein>
    <recommendedName>
        <fullName evidence="1">Thioredoxin domain-containing protein</fullName>
    </recommendedName>
</protein>
<accession>A0A917N091</accession>